<dbReference type="Pfam" id="PF08718">
    <property type="entry name" value="GLTP"/>
    <property type="match status" value="1"/>
</dbReference>
<feature type="domain" description="Glycolipid transfer protein" evidence="2">
    <location>
        <begin position="27"/>
        <end position="174"/>
    </location>
</feature>
<evidence type="ECO:0000259" key="2">
    <source>
        <dbReference type="Pfam" id="PF08718"/>
    </source>
</evidence>
<dbReference type="GO" id="GO:0005829">
    <property type="term" value="C:cytosol"/>
    <property type="evidence" value="ECO:0007669"/>
    <property type="project" value="TreeGrafter"/>
</dbReference>
<dbReference type="Gene3D" id="1.10.3520.10">
    <property type="entry name" value="Glycolipid transfer protein"/>
    <property type="match status" value="1"/>
</dbReference>
<dbReference type="GO" id="GO:0016020">
    <property type="term" value="C:membrane"/>
    <property type="evidence" value="ECO:0007669"/>
    <property type="project" value="TreeGrafter"/>
</dbReference>
<dbReference type="GO" id="GO:0032691">
    <property type="term" value="P:negative regulation of interleukin-1 beta production"/>
    <property type="evidence" value="ECO:0007669"/>
    <property type="project" value="UniProtKB-ARBA"/>
</dbReference>
<dbReference type="PANTHER" id="PTHR10219">
    <property type="entry name" value="GLYCOLIPID TRANSFER PROTEIN-RELATED"/>
    <property type="match status" value="1"/>
</dbReference>
<reference evidence="3 4" key="1">
    <citation type="journal article" date="2015" name="Nat. Commun.">
        <title>Lucilia cuprina genome unlocks parasitic fly biology to underpin future interventions.</title>
        <authorList>
            <person name="Anstead C.A."/>
            <person name="Korhonen P.K."/>
            <person name="Young N.D."/>
            <person name="Hall R.S."/>
            <person name="Jex A.R."/>
            <person name="Murali S.C."/>
            <person name="Hughes D.S."/>
            <person name="Lee S.F."/>
            <person name="Perry T."/>
            <person name="Stroehlein A.J."/>
            <person name="Ansell B.R."/>
            <person name="Breugelmans B."/>
            <person name="Hofmann A."/>
            <person name="Qu J."/>
            <person name="Dugan S."/>
            <person name="Lee S.L."/>
            <person name="Chao H."/>
            <person name="Dinh H."/>
            <person name="Han Y."/>
            <person name="Doddapaneni H.V."/>
            <person name="Worley K.C."/>
            <person name="Muzny D.M."/>
            <person name="Ioannidis P."/>
            <person name="Waterhouse R.M."/>
            <person name="Zdobnov E.M."/>
            <person name="James P.J."/>
            <person name="Bagnall N.H."/>
            <person name="Kotze A.C."/>
            <person name="Gibbs R.A."/>
            <person name="Richards S."/>
            <person name="Batterham P."/>
            <person name="Gasser R.B."/>
        </authorList>
    </citation>
    <scope>NUCLEOTIDE SEQUENCE [LARGE SCALE GENOMIC DNA]</scope>
    <source>
        <strain evidence="3 4">LS</strain>
        <tissue evidence="3">Full body</tissue>
    </source>
</reference>
<dbReference type="AlphaFoldDB" id="A0A0L0C2X4"/>
<dbReference type="InterPro" id="IPR014830">
    <property type="entry name" value="Glycolipid_transfer_prot_dom"/>
</dbReference>
<dbReference type="InterPro" id="IPR036497">
    <property type="entry name" value="GLTP_sf"/>
</dbReference>
<sequence>MAAVERFDLEKVAQIFQDSLRDDDDVAMDDYLKAYEEINKFFHLLGSVFGFVSSDVRSKIDILLTFRKETDAEKAEKFVTIKSMMSYEKDANLFKDTKYVSGSRTLLRLHRGLEFVYEFLNRLTELSESDKVHSCCKTSYEATLAKYHPWVVRKGALVAMYALPTQGELLKRVCCNVDRVAEFLPEMLKNTKTVYDRTQALYTLYDLHHLP</sequence>
<dbReference type="STRING" id="7375.A0A0L0C2X4"/>
<evidence type="ECO:0000313" key="4">
    <source>
        <dbReference type="Proteomes" id="UP000037069"/>
    </source>
</evidence>
<evidence type="ECO:0000313" key="3">
    <source>
        <dbReference type="EMBL" id="KNC26587.1"/>
    </source>
</evidence>
<organism evidence="3 4">
    <name type="scientific">Lucilia cuprina</name>
    <name type="common">Green bottle fly</name>
    <name type="synonym">Australian sheep blowfly</name>
    <dbReference type="NCBI Taxonomy" id="7375"/>
    <lineage>
        <taxon>Eukaryota</taxon>
        <taxon>Metazoa</taxon>
        <taxon>Ecdysozoa</taxon>
        <taxon>Arthropoda</taxon>
        <taxon>Hexapoda</taxon>
        <taxon>Insecta</taxon>
        <taxon>Pterygota</taxon>
        <taxon>Neoptera</taxon>
        <taxon>Endopterygota</taxon>
        <taxon>Diptera</taxon>
        <taxon>Brachycera</taxon>
        <taxon>Muscomorpha</taxon>
        <taxon>Oestroidea</taxon>
        <taxon>Calliphoridae</taxon>
        <taxon>Luciliinae</taxon>
        <taxon>Lucilia</taxon>
    </lineage>
</organism>
<dbReference type="OMA" id="ICTDSYN"/>
<dbReference type="OrthoDB" id="116883at2759"/>
<dbReference type="Proteomes" id="UP000037069">
    <property type="component" value="Unassembled WGS sequence"/>
</dbReference>
<dbReference type="FunFam" id="1.10.3520.10:FF:000002">
    <property type="entry name" value="Ceramide-1-phosphate transfer protein"/>
    <property type="match status" value="1"/>
</dbReference>
<comment type="caution">
    <text evidence="3">The sequence shown here is derived from an EMBL/GenBank/DDBJ whole genome shotgun (WGS) entry which is preliminary data.</text>
</comment>
<dbReference type="SUPFAM" id="SSF110004">
    <property type="entry name" value="Glycolipid transfer protein, GLTP"/>
    <property type="match status" value="1"/>
</dbReference>
<dbReference type="GO" id="GO:1902387">
    <property type="term" value="F:ceramide 1-phosphate binding"/>
    <property type="evidence" value="ECO:0007669"/>
    <property type="project" value="TreeGrafter"/>
</dbReference>
<accession>A0A0L0C2X4</accession>
<dbReference type="GO" id="GO:1902388">
    <property type="term" value="F:ceramide 1-phosphate transfer activity"/>
    <property type="evidence" value="ECO:0007669"/>
    <property type="project" value="TreeGrafter"/>
</dbReference>
<gene>
    <name evidence="3" type="ORF">FF38_09973</name>
</gene>
<evidence type="ECO:0000256" key="1">
    <source>
        <dbReference type="ARBA" id="ARBA00007148"/>
    </source>
</evidence>
<name>A0A0L0C2X4_LUCCU</name>
<keyword evidence="4" id="KW-1185">Reference proteome</keyword>
<protein>
    <recommendedName>
        <fullName evidence="2">Glycolipid transfer protein domain-containing protein</fullName>
    </recommendedName>
</protein>
<proteinExistence type="inferred from homology"/>
<comment type="similarity">
    <text evidence="1">Belongs to the GLTP family.</text>
</comment>
<dbReference type="PANTHER" id="PTHR10219:SF43">
    <property type="entry name" value="GLYCOLIPID TRANSFER PROTEIN DOMAIN-CONTAINING PROTEIN"/>
    <property type="match status" value="1"/>
</dbReference>
<dbReference type="EMBL" id="JRES01000975">
    <property type="protein sequence ID" value="KNC26587.1"/>
    <property type="molecule type" value="Genomic_DNA"/>
</dbReference>